<feature type="compositionally biased region" description="Basic and acidic residues" evidence="2">
    <location>
        <begin position="52"/>
        <end position="61"/>
    </location>
</feature>
<accession>A0AAD1R780</accession>
<protein>
    <submittedName>
        <fullName evidence="3">Uncharacterized protein</fullName>
    </submittedName>
</protein>
<evidence type="ECO:0000256" key="2">
    <source>
        <dbReference type="SAM" id="MobiDB-lite"/>
    </source>
</evidence>
<feature type="region of interest" description="Disordered" evidence="2">
    <location>
        <begin position="1"/>
        <end position="65"/>
    </location>
</feature>
<reference evidence="3" key="1">
    <citation type="submission" date="2022-03" db="EMBL/GenBank/DDBJ databases">
        <authorList>
            <person name="Alioto T."/>
            <person name="Alioto T."/>
            <person name="Gomez Garrido J."/>
        </authorList>
    </citation>
    <scope>NUCLEOTIDE SEQUENCE</scope>
</reference>
<name>A0AAD1R780_PELCU</name>
<gene>
    <name evidence="3" type="ORF">PECUL_23A017113</name>
</gene>
<evidence type="ECO:0000256" key="1">
    <source>
        <dbReference type="SAM" id="Coils"/>
    </source>
</evidence>
<proteinExistence type="predicted"/>
<evidence type="ECO:0000313" key="3">
    <source>
        <dbReference type="EMBL" id="CAH2225276.1"/>
    </source>
</evidence>
<organism evidence="3 4">
    <name type="scientific">Pelobates cultripes</name>
    <name type="common">Western spadefoot toad</name>
    <dbReference type="NCBI Taxonomy" id="61616"/>
    <lineage>
        <taxon>Eukaryota</taxon>
        <taxon>Metazoa</taxon>
        <taxon>Chordata</taxon>
        <taxon>Craniata</taxon>
        <taxon>Vertebrata</taxon>
        <taxon>Euteleostomi</taxon>
        <taxon>Amphibia</taxon>
        <taxon>Batrachia</taxon>
        <taxon>Anura</taxon>
        <taxon>Pelobatoidea</taxon>
        <taxon>Pelobatidae</taxon>
        <taxon>Pelobates</taxon>
    </lineage>
</organism>
<dbReference type="InterPro" id="IPR004244">
    <property type="entry name" value="Transposase_22"/>
</dbReference>
<dbReference type="EMBL" id="OW240912">
    <property type="protein sequence ID" value="CAH2225276.1"/>
    <property type="molecule type" value="Genomic_DNA"/>
</dbReference>
<keyword evidence="4" id="KW-1185">Reference proteome</keyword>
<sequence length="218" mass="25197">MATKKDRKAGSKKEKKNYKSDKSLSNIFPPQSDMLGNKRISGDFTLNSNSSKDIDNTKDSADSSWSKIQNIPPDLLKAALDSPFLKFKEAMNINTTELKHDLRKLGERLKKSEELMENLTLQLNIQNDQIKSLEKQMEEIEAKPVEMEGRARRCNIRIRGNPEHVMQIDLKKYLTEFLTFLELPPNKEVNFLEQFHRVPTVVNRNINIPRDVLICCHT</sequence>
<evidence type="ECO:0000313" key="4">
    <source>
        <dbReference type="Proteomes" id="UP001295444"/>
    </source>
</evidence>
<dbReference type="Gene3D" id="3.30.70.1820">
    <property type="entry name" value="L1 transposable element, RRM domain"/>
    <property type="match status" value="1"/>
</dbReference>
<dbReference type="AlphaFoldDB" id="A0AAD1R780"/>
<keyword evidence="1" id="KW-0175">Coiled coil</keyword>
<feature type="compositionally biased region" description="Basic and acidic residues" evidence="2">
    <location>
        <begin position="8"/>
        <end position="22"/>
    </location>
</feature>
<dbReference type="PANTHER" id="PTHR11505">
    <property type="entry name" value="L1 TRANSPOSABLE ELEMENT-RELATED"/>
    <property type="match status" value="1"/>
</dbReference>
<feature type="coiled-coil region" evidence="1">
    <location>
        <begin position="102"/>
        <end position="150"/>
    </location>
</feature>
<dbReference type="Proteomes" id="UP001295444">
    <property type="component" value="Chromosome 01"/>
</dbReference>